<dbReference type="InterPro" id="IPR038493">
    <property type="entry name" value="MqsR_sf"/>
</dbReference>
<sequence length="135" mass="15890">MSQHYNQNYTKEEISAVLQKIQECVSSGKYTVAQNVKRAENIALIREYNLTPEKQRRILMQIEVEDFCHSLKNTNLGFEHEILYVFCPQVSLFNIDDEEKQVDLYTKFNILDLPSGSRVVVISFHERNKPINYLF</sequence>
<evidence type="ECO:0000313" key="2">
    <source>
        <dbReference type="Proteomes" id="UP000176244"/>
    </source>
</evidence>
<gene>
    <name evidence="1" type="ORF">ACWI_33950</name>
</gene>
<accession>A0A1F2PEU4</accession>
<name>A0A1F2PEU4_9FIRM</name>
<proteinExistence type="predicted"/>
<dbReference type="OrthoDB" id="1905201at2"/>
<dbReference type="Gene3D" id="3.30.2310.40">
    <property type="match status" value="1"/>
</dbReference>
<dbReference type="AlphaFoldDB" id="A0A1F2PEU4"/>
<dbReference type="RefSeq" id="WP_070372635.1">
    <property type="nucleotide sequence ID" value="NZ_LKEU01000044.1"/>
</dbReference>
<dbReference type="Proteomes" id="UP000176244">
    <property type="component" value="Unassembled WGS sequence"/>
</dbReference>
<organism evidence="1 2">
    <name type="scientific">Acetobacterium wieringae</name>
    <dbReference type="NCBI Taxonomy" id="52694"/>
    <lineage>
        <taxon>Bacteria</taxon>
        <taxon>Bacillati</taxon>
        <taxon>Bacillota</taxon>
        <taxon>Clostridia</taxon>
        <taxon>Eubacteriales</taxon>
        <taxon>Eubacteriaceae</taxon>
        <taxon>Acetobacterium</taxon>
    </lineage>
</organism>
<protein>
    <submittedName>
        <fullName evidence="1">Uncharacterized protein</fullName>
    </submittedName>
</protein>
<comment type="caution">
    <text evidence="1">The sequence shown here is derived from an EMBL/GenBank/DDBJ whole genome shotgun (WGS) entry which is preliminary data.</text>
</comment>
<dbReference type="EMBL" id="LKEU01000044">
    <property type="protein sequence ID" value="OFV69201.1"/>
    <property type="molecule type" value="Genomic_DNA"/>
</dbReference>
<evidence type="ECO:0000313" key="1">
    <source>
        <dbReference type="EMBL" id="OFV69201.1"/>
    </source>
</evidence>
<reference evidence="1 2" key="1">
    <citation type="submission" date="2015-09" db="EMBL/GenBank/DDBJ databases">
        <title>Genome sequence of Acetobacterium wieringae DSM 1911.</title>
        <authorList>
            <person name="Poehlein A."/>
            <person name="Bengelsdorf F.R."/>
            <person name="Schiel-Bengelsdorf B."/>
            <person name="Duerre P."/>
            <person name="Daniel R."/>
        </authorList>
    </citation>
    <scope>NUCLEOTIDE SEQUENCE [LARGE SCALE GENOMIC DNA]</scope>
    <source>
        <strain evidence="1 2">DSM 1911</strain>
    </source>
</reference>